<evidence type="ECO:0000256" key="15">
    <source>
        <dbReference type="ARBA" id="ARBA00032605"/>
    </source>
</evidence>
<dbReference type="PANTHER" id="PTHR34148:SF1">
    <property type="entry name" value="ADENOSYLCOBINAMIDE-GDP RIBAZOLETRANSFERASE"/>
    <property type="match status" value="1"/>
</dbReference>
<evidence type="ECO:0000313" key="20">
    <source>
        <dbReference type="EMBL" id="QGM46221.1"/>
    </source>
</evidence>
<comment type="subcellular location">
    <subcellularLocation>
        <location evidence="2 19">Cell membrane</location>
        <topology evidence="2 19">Multi-pass membrane protein</topology>
    </subcellularLocation>
</comment>
<evidence type="ECO:0000256" key="18">
    <source>
        <dbReference type="ARBA" id="ARBA00049504"/>
    </source>
</evidence>
<evidence type="ECO:0000256" key="3">
    <source>
        <dbReference type="ARBA" id="ARBA00004663"/>
    </source>
</evidence>
<evidence type="ECO:0000256" key="7">
    <source>
        <dbReference type="ARBA" id="ARBA00022475"/>
    </source>
</evidence>
<feature type="transmembrane region" description="Helical" evidence="19">
    <location>
        <begin position="141"/>
        <end position="165"/>
    </location>
</feature>
<dbReference type="AlphaFoldDB" id="A0A6B8KGW2"/>
<dbReference type="GO" id="GO:0051073">
    <property type="term" value="F:adenosylcobinamide-GDP ribazoletransferase activity"/>
    <property type="evidence" value="ECO:0007669"/>
    <property type="project" value="UniProtKB-UniRule"/>
</dbReference>
<evidence type="ECO:0000256" key="13">
    <source>
        <dbReference type="ARBA" id="ARBA00023136"/>
    </source>
</evidence>
<dbReference type="EC" id="2.7.8.26" evidence="5 19"/>
<gene>
    <name evidence="19 20" type="primary">cobS</name>
    <name evidence="20" type="ORF">H2LOC_011235</name>
</gene>
<keyword evidence="9 19" id="KW-0808">Transferase</keyword>
<evidence type="ECO:0000256" key="4">
    <source>
        <dbReference type="ARBA" id="ARBA00010561"/>
    </source>
</evidence>
<proteinExistence type="inferred from homology"/>
<dbReference type="UniPathway" id="UPA00148">
    <property type="reaction ID" value="UER00238"/>
</dbReference>
<keyword evidence="10 19" id="KW-0812">Transmembrane</keyword>
<evidence type="ECO:0000256" key="19">
    <source>
        <dbReference type="HAMAP-Rule" id="MF_00719"/>
    </source>
</evidence>
<feature type="transmembrane region" description="Helical" evidence="19">
    <location>
        <begin position="66"/>
        <end position="84"/>
    </location>
</feature>
<comment type="similarity">
    <text evidence="4 19">Belongs to the CobS family.</text>
</comment>
<evidence type="ECO:0000313" key="21">
    <source>
        <dbReference type="Proteomes" id="UP000309061"/>
    </source>
</evidence>
<evidence type="ECO:0000256" key="10">
    <source>
        <dbReference type="ARBA" id="ARBA00022692"/>
    </source>
</evidence>
<sequence length="258" mass="25764">MISRPLRSFAQDALCCLQFYSRLGLPIAAGAPDFRRALRALPVAGAVIGGCGAAVLVLAHAFRLPALPAAACAIAALVGVAGGLHEDGLADVADGFGGGATRERKLEIMRDSRLGSYGAMALVLALMLRVFATAALLDRSLWLACCAVMFAAAASRVAGLAPLLLLAPARSGGLGAAMPRPAPEALKTAAALTLACSAILLPAGAHMSQLAAALFGAILACVGVAKLAERQIGGYTGDVLGAAQQAAEIAVLLALCAG</sequence>
<feature type="transmembrane region" description="Helical" evidence="19">
    <location>
        <begin position="114"/>
        <end position="135"/>
    </location>
</feature>
<dbReference type="EMBL" id="CP046052">
    <property type="protein sequence ID" value="QGM46221.1"/>
    <property type="molecule type" value="Genomic_DNA"/>
</dbReference>
<organism evidence="20 21">
    <name type="scientific">Methylocystis heyeri</name>
    <dbReference type="NCBI Taxonomy" id="391905"/>
    <lineage>
        <taxon>Bacteria</taxon>
        <taxon>Pseudomonadati</taxon>
        <taxon>Pseudomonadota</taxon>
        <taxon>Alphaproteobacteria</taxon>
        <taxon>Hyphomicrobiales</taxon>
        <taxon>Methylocystaceae</taxon>
        <taxon>Methylocystis</taxon>
    </lineage>
</organism>
<keyword evidence="12 19" id="KW-1133">Transmembrane helix</keyword>
<keyword evidence="21" id="KW-1185">Reference proteome</keyword>
<dbReference type="GO" id="GO:0005886">
    <property type="term" value="C:plasma membrane"/>
    <property type="evidence" value="ECO:0007669"/>
    <property type="project" value="UniProtKB-SubCell"/>
</dbReference>
<dbReference type="KEGG" id="mhey:H2LOC_011235"/>
<evidence type="ECO:0000256" key="14">
    <source>
        <dbReference type="ARBA" id="ARBA00025228"/>
    </source>
</evidence>
<comment type="function">
    <text evidence="14 19">Joins adenosylcobinamide-GDP and alpha-ribazole to generate adenosylcobalamin (Ado-cobalamin). Also synthesizes adenosylcobalamin 5'-phosphate from adenosylcobinamide-GDP and alpha-ribazole 5'-phosphate.</text>
</comment>
<evidence type="ECO:0000256" key="1">
    <source>
        <dbReference type="ARBA" id="ARBA00001946"/>
    </source>
</evidence>
<reference evidence="20 21" key="1">
    <citation type="submission" date="2019-11" db="EMBL/GenBank/DDBJ databases">
        <title>The genome sequence of Methylocystis heyeri.</title>
        <authorList>
            <person name="Oshkin I.Y."/>
            <person name="Miroshnikov K."/>
            <person name="Dedysh S.N."/>
        </authorList>
    </citation>
    <scope>NUCLEOTIDE SEQUENCE [LARGE SCALE GENOMIC DNA]</scope>
    <source>
        <strain evidence="20 21">H2</strain>
    </source>
</reference>
<dbReference type="NCBIfam" id="TIGR00317">
    <property type="entry name" value="cobS"/>
    <property type="match status" value="1"/>
</dbReference>
<dbReference type="Proteomes" id="UP000309061">
    <property type="component" value="Chromosome"/>
</dbReference>
<evidence type="ECO:0000256" key="12">
    <source>
        <dbReference type="ARBA" id="ARBA00022989"/>
    </source>
</evidence>
<dbReference type="RefSeq" id="WP_136496473.1">
    <property type="nucleotide sequence ID" value="NZ_CP046052.1"/>
</dbReference>
<dbReference type="InterPro" id="IPR003805">
    <property type="entry name" value="CobS"/>
</dbReference>
<dbReference type="HAMAP" id="MF_00719">
    <property type="entry name" value="CobS"/>
    <property type="match status" value="1"/>
</dbReference>
<evidence type="ECO:0000256" key="6">
    <source>
        <dbReference type="ARBA" id="ARBA00015850"/>
    </source>
</evidence>
<evidence type="ECO:0000256" key="16">
    <source>
        <dbReference type="ARBA" id="ARBA00032853"/>
    </source>
</evidence>
<evidence type="ECO:0000256" key="17">
    <source>
        <dbReference type="ARBA" id="ARBA00048623"/>
    </source>
</evidence>
<comment type="pathway">
    <text evidence="3 19">Cofactor biosynthesis; adenosylcobalamin biosynthesis; adenosylcobalamin from cob(II)yrinate a,c-diamide: step 7/7.</text>
</comment>
<keyword evidence="7 19" id="KW-1003">Cell membrane</keyword>
<name>A0A6B8KGW2_9HYPH</name>
<dbReference type="GO" id="GO:0009236">
    <property type="term" value="P:cobalamin biosynthetic process"/>
    <property type="evidence" value="ECO:0007669"/>
    <property type="project" value="UniProtKB-UniRule"/>
</dbReference>
<comment type="catalytic activity">
    <reaction evidence="18 19">
        <text>alpha-ribazole 5'-phosphate + adenosylcob(III)inamide-GDP = adenosylcob(III)alamin 5'-phosphate + GMP + H(+)</text>
        <dbReference type="Rhea" id="RHEA:23560"/>
        <dbReference type="ChEBI" id="CHEBI:15378"/>
        <dbReference type="ChEBI" id="CHEBI:57918"/>
        <dbReference type="ChEBI" id="CHEBI:58115"/>
        <dbReference type="ChEBI" id="CHEBI:60487"/>
        <dbReference type="ChEBI" id="CHEBI:60493"/>
        <dbReference type="EC" id="2.7.8.26"/>
    </reaction>
</comment>
<accession>A0A6B8KGW2</accession>
<feature type="transmembrane region" description="Helical" evidence="19">
    <location>
        <begin position="40"/>
        <end position="60"/>
    </location>
</feature>
<dbReference type="GO" id="GO:0008818">
    <property type="term" value="F:cobalamin 5'-phosphate synthase activity"/>
    <property type="evidence" value="ECO:0007669"/>
    <property type="project" value="UniProtKB-UniRule"/>
</dbReference>
<evidence type="ECO:0000256" key="2">
    <source>
        <dbReference type="ARBA" id="ARBA00004651"/>
    </source>
</evidence>
<keyword evidence="11 19" id="KW-0460">Magnesium</keyword>
<dbReference type="PANTHER" id="PTHR34148">
    <property type="entry name" value="ADENOSYLCOBINAMIDE-GDP RIBAZOLETRANSFERASE"/>
    <property type="match status" value="1"/>
</dbReference>
<keyword evidence="8 19" id="KW-0169">Cobalamin biosynthesis</keyword>
<evidence type="ECO:0000256" key="5">
    <source>
        <dbReference type="ARBA" id="ARBA00013200"/>
    </source>
</evidence>
<evidence type="ECO:0000256" key="8">
    <source>
        <dbReference type="ARBA" id="ARBA00022573"/>
    </source>
</evidence>
<keyword evidence="13 19" id="KW-0472">Membrane</keyword>
<comment type="catalytic activity">
    <reaction evidence="17 19">
        <text>alpha-ribazole + adenosylcob(III)inamide-GDP = adenosylcob(III)alamin + GMP + H(+)</text>
        <dbReference type="Rhea" id="RHEA:16049"/>
        <dbReference type="ChEBI" id="CHEBI:10329"/>
        <dbReference type="ChEBI" id="CHEBI:15378"/>
        <dbReference type="ChEBI" id="CHEBI:18408"/>
        <dbReference type="ChEBI" id="CHEBI:58115"/>
        <dbReference type="ChEBI" id="CHEBI:60487"/>
        <dbReference type="EC" id="2.7.8.26"/>
    </reaction>
</comment>
<dbReference type="OrthoDB" id="9794626at2"/>
<protein>
    <recommendedName>
        <fullName evidence="6 19">Adenosylcobinamide-GDP ribazoletransferase</fullName>
        <ecNumber evidence="5 19">2.7.8.26</ecNumber>
    </recommendedName>
    <alternativeName>
        <fullName evidence="16 19">Cobalamin synthase</fullName>
    </alternativeName>
    <alternativeName>
        <fullName evidence="15 19">Cobalamin-5'-phosphate synthase</fullName>
    </alternativeName>
</protein>
<evidence type="ECO:0000256" key="9">
    <source>
        <dbReference type="ARBA" id="ARBA00022679"/>
    </source>
</evidence>
<dbReference type="Pfam" id="PF02654">
    <property type="entry name" value="CobS"/>
    <property type="match status" value="1"/>
</dbReference>
<comment type="cofactor">
    <cofactor evidence="1 19">
        <name>Mg(2+)</name>
        <dbReference type="ChEBI" id="CHEBI:18420"/>
    </cofactor>
</comment>
<evidence type="ECO:0000256" key="11">
    <source>
        <dbReference type="ARBA" id="ARBA00022842"/>
    </source>
</evidence>